<organism evidence="4 5">
    <name type="scientific">Paraconiothyrium brasiliense</name>
    <dbReference type="NCBI Taxonomy" id="300254"/>
    <lineage>
        <taxon>Eukaryota</taxon>
        <taxon>Fungi</taxon>
        <taxon>Dikarya</taxon>
        <taxon>Ascomycota</taxon>
        <taxon>Pezizomycotina</taxon>
        <taxon>Dothideomycetes</taxon>
        <taxon>Pleosporomycetidae</taxon>
        <taxon>Pleosporales</taxon>
        <taxon>Massarineae</taxon>
        <taxon>Didymosphaeriaceae</taxon>
        <taxon>Paraconiothyrium</taxon>
    </lineage>
</organism>
<accession>A0ABR3RFB2</accession>
<dbReference type="PANTHER" id="PTHR13452">
    <property type="entry name" value="THUMP DOMAIN CONTAINING PROTEIN 1-RELATED"/>
    <property type="match status" value="1"/>
</dbReference>
<evidence type="ECO:0000256" key="1">
    <source>
        <dbReference type="PROSITE-ProRule" id="PRU00529"/>
    </source>
</evidence>
<feature type="region of interest" description="Disordered" evidence="2">
    <location>
        <begin position="1"/>
        <end position="24"/>
    </location>
</feature>
<sequence>MDTGPKKRKAGPEQRDGGNRKRSKVSKQILLFISEIGLGTKGKQKWTMPGAETRGIQPGDVGIWVTCAMNKEAPSVADLRNLFEKYASQLYNDTPTAEAAEGDESGASDVDIESEIKKEVEGIRRPKVEPLFKNVKLPGQCLIFFKTRAPVEPVSFLHKICQDTADGVEHQRCRFVKRLTPLSAIGKVAGSGLKDIATEVLAPHFHAPEQSGKKFAIRVNIRNNKQISRDEIIQLVASLVGKGHKVDLSGYDLLILVEVYQSLVGMSVVGSDYDSLKKYNLAELRDNTISKDQKGVPEA</sequence>
<evidence type="ECO:0000313" key="5">
    <source>
        <dbReference type="Proteomes" id="UP001521785"/>
    </source>
</evidence>
<name>A0ABR3RFB2_9PLEO</name>
<comment type="caution">
    <text evidence="4">The sequence shown here is derived from an EMBL/GenBank/DDBJ whole genome shotgun (WGS) entry which is preliminary data.</text>
</comment>
<feature type="domain" description="THUMP" evidence="3">
    <location>
        <begin position="164"/>
        <end position="270"/>
    </location>
</feature>
<evidence type="ECO:0000313" key="4">
    <source>
        <dbReference type="EMBL" id="KAL1602819.1"/>
    </source>
</evidence>
<feature type="compositionally biased region" description="Basic and acidic residues" evidence="2">
    <location>
        <begin position="10"/>
        <end position="19"/>
    </location>
</feature>
<dbReference type="PANTHER" id="PTHR13452:SF10">
    <property type="entry name" value="THUMP DOMAIN-CONTAINING PROTEIN 1"/>
    <property type="match status" value="1"/>
</dbReference>
<protein>
    <recommendedName>
        <fullName evidence="3">THUMP domain-containing protein</fullName>
    </recommendedName>
</protein>
<dbReference type="Gene3D" id="3.30.2300.10">
    <property type="entry name" value="THUMP superfamily"/>
    <property type="match status" value="1"/>
</dbReference>
<dbReference type="PROSITE" id="PS51165">
    <property type="entry name" value="THUMP"/>
    <property type="match status" value="1"/>
</dbReference>
<dbReference type="CDD" id="cd11717">
    <property type="entry name" value="THUMP_THUMPD1_like"/>
    <property type="match status" value="1"/>
</dbReference>
<gene>
    <name evidence="4" type="ORF">SLS60_006240</name>
</gene>
<keyword evidence="5" id="KW-1185">Reference proteome</keyword>
<proteinExistence type="predicted"/>
<keyword evidence="1" id="KW-0694">RNA-binding</keyword>
<dbReference type="InterPro" id="IPR040183">
    <property type="entry name" value="THUMPD1-like"/>
</dbReference>
<dbReference type="Proteomes" id="UP001521785">
    <property type="component" value="Unassembled WGS sequence"/>
</dbReference>
<dbReference type="SUPFAM" id="SSF143437">
    <property type="entry name" value="THUMP domain-like"/>
    <property type="match status" value="1"/>
</dbReference>
<dbReference type="SMART" id="SM00981">
    <property type="entry name" value="THUMP"/>
    <property type="match status" value="1"/>
</dbReference>
<dbReference type="EMBL" id="JAKJXO020000007">
    <property type="protein sequence ID" value="KAL1602819.1"/>
    <property type="molecule type" value="Genomic_DNA"/>
</dbReference>
<reference evidence="4 5" key="1">
    <citation type="submission" date="2024-02" db="EMBL/GenBank/DDBJ databases">
        <title>De novo assembly and annotation of 12 fungi associated with fruit tree decline syndrome in Ontario, Canada.</title>
        <authorList>
            <person name="Sulman M."/>
            <person name="Ellouze W."/>
            <person name="Ilyukhin E."/>
        </authorList>
    </citation>
    <scope>NUCLEOTIDE SEQUENCE [LARGE SCALE GENOMIC DNA]</scope>
    <source>
        <strain evidence="4 5">M42-189</strain>
    </source>
</reference>
<evidence type="ECO:0000256" key="2">
    <source>
        <dbReference type="SAM" id="MobiDB-lite"/>
    </source>
</evidence>
<evidence type="ECO:0000259" key="3">
    <source>
        <dbReference type="PROSITE" id="PS51165"/>
    </source>
</evidence>
<dbReference type="InterPro" id="IPR004114">
    <property type="entry name" value="THUMP_dom"/>
</dbReference>
<dbReference type="Pfam" id="PF02926">
    <property type="entry name" value="THUMP"/>
    <property type="match status" value="1"/>
</dbReference>